<feature type="non-terminal residue" evidence="1">
    <location>
        <position position="136"/>
    </location>
</feature>
<accession>A0A6H5HYV5</accession>
<dbReference type="OrthoDB" id="10068277at2759"/>
<reference evidence="1 2" key="1">
    <citation type="submission" date="2020-02" db="EMBL/GenBank/DDBJ databases">
        <authorList>
            <person name="Ferguson B K."/>
        </authorList>
    </citation>
    <scope>NUCLEOTIDE SEQUENCE [LARGE SCALE GENOMIC DNA]</scope>
</reference>
<dbReference type="EMBL" id="CADCXV010000090">
    <property type="protein sequence ID" value="CAB0028176.1"/>
    <property type="molecule type" value="Genomic_DNA"/>
</dbReference>
<dbReference type="AlphaFoldDB" id="A0A6H5HYV5"/>
<evidence type="ECO:0000313" key="1">
    <source>
        <dbReference type="EMBL" id="CAB0028176.1"/>
    </source>
</evidence>
<protein>
    <submittedName>
        <fullName evidence="1">Uncharacterized protein</fullName>
    </submittedName>
</protein>
<proteinExistence type="predicted"/>
<dbReference type="Proteomes" id="UP000479190">
    <property type="component" value="Unassembled WGS sequence"/>
</dbReference>
<name>A0A6H5HYV5_9HYME</name>
<sequence>MVILPEDTYERLQAERTSAAESMQTTGDNSSRLDATLFKIMNSSSDDYEKCKNDLQVLRRYLFHAHKERIAAGDVEDDDKNADTLDNEAMRKLARPMPIYLKLSTPFLKIIDALEGTHCRPDEEAPNGPELHLATD</sequence>
<evidence type="ECO:0000313" key="2">
    <source>
        <dbReference type="Proteomes" id="UP000479190"/>
    </source>
</evidence>
<keyword evidence="2" id="KW-1185">Reference proteome</keyword>
<organism evidence="1 2">
    <name type="scientific">Trichogramma brassicae</name>
    <dbReference type="NCBI Taxonomy" id="86971"/>
    <lineage>
        <taxon>Eukaryota</taxon>
        <taxon>Metazoa</taxon>
        <taxon>Ecdysozoa</taxon>
        <taxon>Arthropoda</taxon>
        <taxon>Hexapoda</taxon>
        <taxon>Insecta</taxon>
        <taxon>Pterygota</taxon>
        <taxon>Neoptera</taxon>
        <taxon>Endopterygota</taxon>
        <taxon>Hymenoptera</taxon>
        <taxon>Apocrita</taxon>
        <taxon>Proctotrupomorpha</taxon>
        <taxon>Chalcidoidea</taxon>
        <taxon>Trichogrammatidae</taxon>
        <taxon>Trichogramma</taxon>
    </lineage>
</organism>
<gene>
    <name evidence="1" type="ORF">TBRA_LOCUS389</name>
</gene>